<organism evidence="1 2">
    <name type="scientific">Burkholderia contaminans</name>
    <dbReference type="NCBI Taxonomy" id="488447"/>
    <lineage>
        <taxon>Bacteria</taxon>
        <taxon>Pseudomonadati</taxon>
        <taxon>Pseudomonadota</taxon>
        <taxon>Betaproteobacteria</taxon>
        <taxon>Burkholderiales</taxon>
        <taxon>Burkholderiaceae</taxon>
        <taxon>Burkholderia</taxon>
        <taxon>Burkholderia cepacia complex</taxon>
    </lineage>
</organism>
<geneLocation type="plasmid" evidence="1 2">
    <name>unnamed1</name>
</geneLocation>
<keyword evidence="1" id="KW-0614">Plasmid</keyword>
<protein>
    <submittedName>
        <fullName evidence="1">Uncharacterized protein</fullName>
    </submittedName>
</protein>
<dbReference type="RefSeq" id="WP_046543706.1">
    <property type="nucleotide sequence ID" value="NZ_AP018360.1"/>
</dbReference>
<dbReference type="AlphaFoldDB" id="A0ABD7YFF8"/>
<dbReference type="EMBL" id="CP090643">
    <property type="protein sequence ID" value="WFN23620.1"/>
    <property type="molecule type" value="Genomic_DNA"/>
</dbReference>
<name>A0ABD7YFF8_9BURK</name>
<evidence type="ECO:0000313" key="2">
    <source>
        <dbReference type="Proteomes" id="UP001220209"/>
    </source>
</evidence>
<reference evidence="1 2" key="1">
    <citation type="submission" date="2021-12" db="EMBL/GenBank/DDBJ databases">
        <title>Genomic and phenotypic characterization of three Burkholderia contaminans isolates recovered from different sources.</title>
        <authorList>
            <person name="Lopez De Volder A."/>
            <person name="Fan Y."/>
            <person name="Nunvar J."/>
            <person name="Herrera T."/>
            <person name="Timp W."/>
            <person name="Degrossi J."/>
        </authorList>
    </citation>
    <scope>NUCLEOTIDE SEQUENCE [LARGE SCALE GENOMIC DNA]</scope>
    <source>
        <strain evidence="1 2">LMG 23361</strain>
        <plasmid evidence="1 2">unnamed1</plasmid>
    </source>
</reference>
<sequence length="227" mass="24754">MPFIRQSFISLAFRRQAVVPGQLNSQDPAVVVSSTHLSALARLDFHGQNWHPEIVMNEKQSMRPLQEAQVPSQQLVVGDPADRSTLLAELHLYESAGTGDPCDRSDGIREIPTSGGSEISLHADAFDGLAVRLNIAPTACKVSEVATTELLAELRRRGAMTGIHAAIGALYDQLERQGLLQDDRCTLSYLANRLRLEEARASSADGAQGSVRFWQEKIDRLASRPAG</sequence>
<accession>A0ABD7YFF8</accession>
<dbReference type="Proteomes" id="UP001220209">
    <property type="component" value="Plasmid unnamed1"/>
</dbReference>
<gene>
    <name evidence="1" type="ORF">LXE91_39480</name>
</gene>
<proteinExistence type="predicted"/>
<evidence type="ECO:0000313" key="1">
    <source>
        <dbReference type="EMBL" id="WFN23620.1"/>
    </source>
</evidence>